<dbReference type="InterPro" id="IPR029028">
    <property type="entry name" value="Alpha/beta_knot_MTases"/>
</dbReference>
<dbReference type="InterPro" id="IPR051259">
    <property type="entry name" value="rRNA_Methyltransferase"/>
</dbReference>
<name>A0A9W6MNY7_9PROT</name>
<keyword evidence="1 5" id="KW-0489">Methyltransferase</keyword>
<organism evidence="5 6">
    <name type="scientific">Maricaulis virginensis</name>
    <dbReference type="NCBI Taxonomy" id="144022"/>
    <lineage>
        <taxon>Bacteria</taxon>
        <taxon>Pseudomonadati</taxon>
        <taxon>Pseudomonadota</taxon>
        <taxon>Alphaproteobacteria</taxon>
        <taxon>Maricaulales</taxon>
        <taxon>Maricaulaceae</taxon>
        <taxon>Maricaulis</taxon>
    </lineage>
</organism>
<accession>A0A9W6MNY7</accession>
<dbReference type="PANTHER" id="PTHR43191">
    <property type="entry name" value="RRNA METHYLTRANSFERASE 3"/>
    <property type="match status" value="1"/>
</dbReference>
<comment type="caution">
    <text evidence="5">The sequence shown here is derived from an EMBL/GenBank/DDBJ whole genome shotgun (WGS) entry which is preliminary data.</text>
</comment>
<evidence type="ECO:0000256" key="1">
    <source>
        <dbReference type="ARBA" id="ARBA00022603"/>
    </source>
</evidence>
<keyword evidence="6" id="KW-1185">Reference proteome</keyword>
<dbReference type="GO" id="GO:0008173">
    <property type="term" value="F:RNA methyltransferase activity"/>
    <property type="evidence" value="ECO:0007669"/>
    <property type="project" value="InterPro"/>
</dbReference>
<reference evidence="5" key="1">
    <citation type="journal article" date="2014" name="Int. J. Syst. Evol. Microbiol.">
        <title>Complete genome sequence of Corynebacterium casei LMG S-19264T (=DSM 44701T), isolated from a smear-ripened cheese.</title>
        <authorList>
            <consortium name="US DOE Joint Genome Institute (JGI-PGF)"/>
            <person name="Walter F."/>
            <person name="Albersmeier A."/>
            <person name="Kalinowski J."/>
            <person name="Ruckert C."/>
        </authorList>
    </citation>
    <scope>NUCLEOTIDE SEQUENCE</scope>
    <source>
        <strain evidence="5">VKM B-1513</strain>
    </source>
</reference>
<evidence type="ECO:0000256" key="3">
    <source>
        <dbReference type="SAM" id="MobiDB-lite"/>
    </source>
</evidence>
<dbReference type="Pfam" id="PF00588">
    <property type="entry name" value="SpoU_methylase"/>
    <property type="match status" value="1"/>
</dbReference>
<protein>
    <submittedName>
        <fullName evidence="5">rRNA methyltransferase</fullName>
    </submittedName>
</protein>
<dbReference type="InterPro" id="IPR029026">
    <property type="entry name" value="tRNA_m1G_MTases_N"/>
</dbReference>
<evidence type="ECO:0000313" key="6">
    <source>
        <dbReference type="Proteomes" id="UP001143486"/>
    </source>
</evidence>
<dbReference type="RefSeq" id="WP_271187469.1">
    <property type="nucleotide sequence ID" value="NZ_BSFE01000008.1"/>
</dbReference>
<gene>
    <name evidence="5" type="ORF">GCM10017621_26180</name>
</gene>
<evidence type="ECO:0000313" key="5">
    <source>
        <dbReference type="EMBL" id="GLK53110.1"/>
    </source>
</evidence>
<dbReference type="SUPFAM" id="SSF75217">
    <property type="entry name" value="alpha/beta knot"/>
    <property type="match status" value="1"/>
</dbReference>
<dbReference type="GO" id="GO:0006396">
    <property type="term" value="P:RNA processing"/>
    <property type="evidence" value="ECO:0007669"/>
    <property type="project" value="InterPro"/>
</dbReference>
<dbReference type="CDD" id="cd18098">
    <property type="entry name" value="SpoU-like"/>
    <property type="match status" value="1"/>
</dbReference>
<dbReference type="PANTHER" id="PTHR43191:SF2">
    <property type="entry name" value="RRNA METHYLTRANSFERASE 3, MITOCHONDRIAL"/>
    <property type="match status" value="1"/>
</dbReference>
<dbReference type="EMBL" id="BSFE01000008">
    <property type="protein sequence ID" value="GLK53110.1"/>
    <property type="molecule type" value="Genomic_DNA"/>
</dbReference>
<dbReference type="Gene3D" id="3.40.1280.10">
    <property type="match status" value="1"/>
</dbReference>
<dbReference type="Proteomes" id="UP001143486">
    <property type="component" value="Unassembled WGS sequence"/>
</dbReference>
<evidence type="ECO:0000256" key="2">
    <source>
        <dbReference type="ARBA" id="ARBA00022679"/>
    </source>
</evidence>
<feature type="region of interest" description="Disordered" evidence="3">
    <location>
        <begin position="154"/>
        <end position="173"/>
    </location>
</feature>
<feature type="domain" description="tRNA/rRNA methyltransferase SpoU type" evidence="4">
    <location>
        <begin position="6"/>
        <end position="139"/>
    </location>
</feature>
<feature type="compositionally biased region" description="Basic and acidic residues" evidence="3">
    <location>
        <begin position="164"/>
        <end position="173"/>
    </location>
</feature>
<dbReference type="GO" id="GO:0032259">
    <property type="term" value="P:methylation"/>
    <property type="evidence" value="ECO:0007669"/>
    <property type="project" value="UniProtKB-KW"/>
</dbReference>
<dbReference type="GO" id="GO:0003723">
    <property type="term" value="F:RNA binding"/>
    <property type="evidence" value="ECO:0007669"/>
    <property type="project" value="InterPro"/>
</dbReference>
<sequence length="173" mass="18894">MRGYFAVGAEGISKPMNLGAILRTAHAFGASFAFSVNASHRVRDVYRADTAKSVSHVPYYEWADIDAIALPDNCQLVGVELTDEAVDLPAFRHPLCAAYVFGRERGSLTGEMQARCQHIVKIPTKFCVNVSVACAITLYDRTLNFGGFPERPLMPGGPQAATDNAEKKFGMHR</sequence>
<keyword evidence="2" id="KW-0808">Transferase</keyword>
<proteinExistence type="predicted"/>
<reference evidence="5" key="2">
    <citation type="submission" date="2023-01" db="EMBL/GenBank/DDBJ databases">
        <authorList>
            <person name="Sun Q."/>
            <person name="Evtushenko L."/>
        </authorList>
    </citation>
    <scope>NUCLEOTIDE SEQUENCE</scope>
    <source>
        <strain evidence="5">VKM B-1513</strain>
    </source>
</reference>
<dbReference type="InterPro" id="IPR001537">
    <property type="entry name" value="SpoU_MeTrfase"/>
</dbReference>
<evidence type="ECO:0000259" key="4">
    <source>
        <dbReference type="Pfam" id="PF00588"/>
    </source>
</evidence>
<dbReference type="AlphaFoldDB" id="A0A9W6MNY7"/>